<dbReference type="RefSeq" id="WP_199263274.1">
    <property type="nucleotide sequence ID" value="NZ_CP054140.1"/>
</dbReference>
<sequence length="58" mass="6664">MTEQKKRPDPAKVAFLRSLPADIKASITGEEAEQFMFSTEIPESLYEKIKDFLIETDE</sequence>
<name>A0A7T5VAR5_9BACT</name>
<gene>
    <name evidence="1" type="ORF">HP555_00475</name>
</gene>
<keyword evidence="2" id="KW-1185">Reference proteome</keyword>
<organism evidence="1 2">
    <name type="scientific">Desulfobulbus oligotrophicus</name>
    <dbReference type="NCBI Taxonomy" id="1909699"/>
    <lineage>
        <taxon>Bacteria</taxon>
        <taxon>Pseudomonadati</taxon>
        <taxon>Thermodesulfobacteriota</taxon>
        <taxon>Desulfobulbia</taxon>
        <taxon>Desulfobulbales</taxon>
        <taxon>Desulfobulbaceae</taxon>
        <taxon>Desulfobulbus</taxon>
    </lineage>
</organism>
<evidence type="ECO:0000313" key="2">
    <source>
        <dbReference type="Proteomes" id="UP000596092"/>
    </source>
</evidence>
<accession>A0A7T5VAR5</accession>
<proteinExistence type="predicted"/>
<reference evidence="1 2" key="1">
    <citation type="submission" date="2020-05" db="EMBL/GenBank/DDBJ databases">
        <title>Complete genome of Desulfobulbus oligotrophicus.</title>
        <authorList>
            <person name="Podar M."/>
        </authorList>
    </citation>
    <scope>NUCLEOTIDE SEQUENCE [LARGE SCALE GENOMIC DNA]</scope>
    <source>
        <strain evidence="1 2">Prop6</strain>
    </source>
</reference>
<protein>
    <submittedName>
        <fullName evidence="1">Uncharacterized protein</fullName>
    </submittedName>
</protein>
<dbReference type="KEGG" id="dog:HP555_00475"/>
<evidence type="ECO:0000313" key="1">
    <source>
        <dbReference type="EMBL" id="QQG64439.1"/>
    </source>
</evidence>
<dbReference type="AlphaFoldDB" id="A0A7T5VAR5"/>
<dbReference type="EMBL" id="CP054140">
    <property type="protein sequence ID" value="QQG64439.1"/>
    <property type="molecule type" value="Genomic_DNA"/>
</dbReference>
<dbReference type="Proteomes" id="UP000596092">
    <property type="component" value="Chromosome"/>
</dbReference>